<evidence type="ECO:0000256" key="13">
    <source>
        <dbReference type="PROSITE-ProRule" id="PRU00175"/>
    </source>
</evidence>
<keyword evidence="8 13" id="KW-0863">Zinc-finger</keyword>
<gene>
    <name evidence="16" type="ORF">M6B38_246390</name>
</gene>
<reference evidence="16" key="2">
    <citation type="submission" date="2023-04" db="EMBL/GenBank/DDBJ databases">
        <authorList>
            <person name="Bruccoleri R.E."/>
            <person name="Oakeley E.J."/>
            <person name="Faust A.-M."/>
            <person name="Dessus-Babus S."/>
            <person name="Altorfer M."/>
            <person name="Burckhardt D."/>
            <person name="Oertli M."/>
            <person name="Naumann U."/>
            <person name="Petersen F."/>
            <person name="Wong J."/>
        </authorList>
    </citation>
    <scope>NUCLEOTIDE SEQUENCE</scope>
    <source>
        <strain evidence="16">GSM-AAB239-AS_SAM_17_03QT</strain>
        <tissue evidence="16">Leaf</tissue>
    </source>
</reference>
<keyword evidence="12 14" id="KW-0472">Membrane</keyword>
<dbReference type="InterPro" id="IPR013083">
    <property type="entry name" value="Znf_RING/FYVE/PHD"/>
</dbReference>
<comment type="subcellular location">
    <subcellularLocation>
        <location evidence="2">Membrane</location>
        <topology evidence="2">Single-pass membrane protein</topology>
    </subcellularLocation>
</comment>
<keyword evidence="11 14" id="KW-1133">Transmembrane helix</keyword>
<evidence type="ECO:0000256" key="9">
    <source>
        <dbReference type="ARBA" id="ARBA00022786"/>
    </source>
</evidence>
<proteinExistence type="predicted"/>
<keyword evidence="9" id="KW-0833">Ubl conjugation pathway</keyword>
<accession>A0AAX6DGI0</accession>
<dbReference type="AlphaFoldDB" id="A0AAX6DGI0"/>
<evidence type="ECO:0000256" key="2">
    <source>
        <dbReference type="ARBA" id="ARBA00004167"/>
    </source>
</evidence>
<evidence type="ECO:0000256" key="4">
    <source>
        <dbReference type="ARBA" id="ARBA00012483"/>
    </source>
</evidence>
<dbReference type="PANTHER" id="PTHR46913">
    <property type="entry name" value="RING-H2 FINGER PROTEIN ATL16"/>
    <property type="match status" value="1"/>
</dbReference>
<protein>
    <recommendedName>
        <fullName evidence="4">RING-type E3 ubiquitin transferase</fullName>
        <ecNumber evidence="4">2.3.2.27</ecNumber>
    </recommendedName>
</protein>
<dbReference type="InterPro" id="IPR044600">
    <property type="entry name" value="ATL1/ATL16-like"/>
</dbReference>
<dbReference type="GO" id="GO:0008270">
    <property type="term" value="F:zinc ion binding"/>
    <property type="evidence" value="ECO:0007669"/>
    <property type="project" value="UniProtKB-KW"/>
</dbReference>
<dbReference type="CDD" id="cd16461">
    <property type="entry name" value="RING-H2_EL5-like"/>
    <property type="match status" value="1"/>
</dbReference>
<name>A0AAX6DGI0_IRIPA</name>
<evidence type="ECO:0000256" key="12">
    <source>
        <dbReference type="ARBA" id="ARBA00023136"/>
    </source>
</evidence>
<evidence type="ECO:0000259" key="15">
    <source>
        <dbReference type="PROSITE" id="PS50089"/>
    </source>
</evidence>
<comment type="catalytic activity">
    <reaction evidence="1">
        <text>S-ubiquitinyl-[E2 ubiquitin-conjugating enzyme]-L-cysteine + [acceptor protein]-L-lysine = [E2 ubiquitin-conjugating enzyme]-L-cysteine + N(6)-ubiquitinyl-[acceptor protein]-L-lysine.</text>
        <dbReference type="EC" id="2.3.2.27"/>
    </reaction>
</comment>
<reference evidence="16" key="1">
    <citation type="journal article" date="2023" name="GigaByte">
        <title>Genome assembly of the bearded iris, Iris pallida Lam.</title>
        <authorList>
            <person name="Bruccoleri R.E."/>
            <person name="Oakeley E.J."/>
            <person name="Faust A.M.E."/>
            <person name="Altorfer M."/>
            <person name="Dessus-Babus S."/>
            <person name="Burckhardt D."/>
            <person name="Oertli M."/>
            <person name="Naumann U."/>
            <person name="Petersen F."/>
            <person name="Wong J."/>
        </authorList>
    </citation>
    <scope>NUCLEOTIDE SEQUENCE</scope>
    <source>
        <strain evidence="16">GSM-AAB239-AS_SAM_17_03QT</strain>
    </source>
</reference>
<dbReference type="EMBL" id="JANAVB010044820">
    <property type="protein sequence ID" value="KAJ6790890.1"/>
    <property type="molecule type" value="Genomic_DNA"/>
</dbReference>
<dbReference type="PROSITE" id="PS50089">
    <property type="entry name" value="ZF_RING_2"/>
    <property type="match status" value="1"/>
</dbReference>
<keyword evidence="7" id="KW-0479">Metal-binding</keyword>
<evidence type="ECO:0000256" key="11">
    <source>
        <dbReference type="ARBA" id="ARBA00022989"/>
    </source>
</evidence>
<feature type="transmembrane region" description="Helical" evidence="14">
    <location>
        <begin position="27"/>
        <end position="53"/>
    </location>
</feature>
<keyword evidence="6 14" id="KW-0812">Transmembrane</keyword>
<evidence type="ECO:0000256" key="5">
    <source>
        <dbReference type="ARBA" id="ARBA00022679"/>
    </source>
</evidence>
<evidence type="ECO:0000313" key="16">
    <source>
        <dbReference type="EMBL" id="KAJ6790890.1"/>
    </source>
</evidence>
<dbReference type="GO" id="GO:0016567">
    <property type="term" value="P:protein ubiquitination"/>
    <property type="evidence" value="ECO:0007669"/>
    <property type="project" value="InterPro"/>
</dbReference>
<evidence type="ECO:0000256" key="10">
    <source>
        <dbReference type="ARBA" id="ARBA00022833"/>
    </source>
</evidence>
<dbReference type="InterPro" id="IPR001841">
    <property type="entry name" value="Znf_RING"/>
</dbReference>
<dbReference type="GO" id="GO:0016020">
    <property type="term" value="C:membrane"/>
    <property type="evidence" value="ECO:0007669"/>
    <property type="project" value="UniProtKB-SubCell"/>
</dbReference>
<evidence type="ECO:0000256" key="7">
    <source>
        <dbReference type="ARBA" id="ARBA00022723"/>
    </source>
</evidence>
<comment type="caution">
    <text evidence="16">The sequence shown here is derived from an EMBL/GenBank/DDBJ whole genome shotgun (WGS) entry which is preliminary data.</text>
</comment>
<keyword evidence="10" id="KW-0862">Zinc</keyword>
<dbReference type="Gene3D" id="3.30.40.10">
    <property type="entry name" value="Zinc/RING finger domain, C3HC4 (zinc finger)"/>
    <property type="match status" value="1"/>
</dbReference>
<evidence type="ECO:0000256" key="8">
    <source>
        <dbReference type="ARBA" id="ARBA00022771"/>
    </source>
</evidence>
<evidence type="ECO:0000256" key="6">
    <source>
        <dbReference type="ARBA" id="ARBA00022692"/>
    </source>
</evidence>
<dbReference type="PANTHER" id="PTHR46913:SF1">
    <property type="entry name" value="RING-H2 FINGER PROTEIN ATL16"/>
    <property type="match status" value="1"/>
</dbReference>
<keyword evidence="17" id="KW-1185">Reference proteome</keyword>
<dbReference type="EC" id="2.3.2.27" evidence="4"/>
<dbReference type="SUPFAM" id="SSF57850">
    <property type="entry name" value="RING/U-box"/>
    <property type="match status" value="1"/>
</dbReference>
<comment type="pathway">
    <text evidence="3">Protein modification; protein ubiquitination.</text>
</comment>
<dbReference type="Proteomes" id="UP001140949">
    <property type="component" value="Unassembled WGS sequence"/>
</dbReference>
<feature type="domain" description="RING-type" evidence="15">
    <location>
        <begin position="120"/>
        <end position="162"/>
    </location>
</feature>
<evidence type="ECO:0000256" key="14">
    <source>
        <dbReference type="SAM" id="Phobius"/>
    </source>
</evidence>
<keyword evidence="5" id="KW-0808">Transferase</keyword>
<evidence type="ECO:0000256" key="3">
    <source>
        <dbReference type="ARBA" id="ARBA00004906"/>
    </source>
</evidence>
<dbReference type="Pfam" id="PF13639">
    <property type="entry name" value="zf-RING_2"/>
    <property type="match status" value="1"/>
</dbReference>
<evidence type="ECO:0000256" key="1">
    <source>
        <dbReference type="ARBA" id="ARBA00000900"/>
    </source>
</evidence>
<dbReference type="SMART" id="SM00184">
    <property type="entry name" value="RING"/>
    <property type="match status" value="1"/>
</dbReference>
<sequence>MDPNTGANPTLPPTVSSPRGYVLSGKLMLSGIVVLFAIAIFLLFLHFYVRWYVARRHERLRRRRRSLLVSASAAEDESLPHSPASHGLDKGVLDSLSVEVFSDADAEGGGGGRSELEAECAVCLNEFGEGEKVRVLPRCGHRFHVCCIDMWFCSHSTCPLCRCAVGAVTPPTPAARGDGAASESTASVPAPGIAEVRIEIPEESGSTSSEAPVKLPGHLYILSIRRFFVGELRVESADRATPPPPPATPQ</sequence>
<dbReference type="GO" id="GO:0061630">
    <property type="term" value="F:ubiquitin protein ligase activity"/>
    <property type="evidence" value="ECO:0007669"/>
    <property type="project" value="UniProtKB-EC"/>
</dbReference>
<evidence type="ECO:0000313" key="17">
    <source>
        <dbReference type="Proteomes" id="UP001140949"/>
    </source>
</evidence>
<organism evidence="16 17">
    <name type="scientific">Iris pallida</name>
    <name type="common">Sweet iris</name>
    <dbReference type="NCBI Taxonomy" id="29817"/>
    <lineage>
        <taxon>Eukaryota</taxon>
        <taxon>Viridiplantae</taxon>
        <taxon>Streptophyta</taxon>
        <taxon>Embryophyta</taxon>
        <taxon>Tracheophyta</taxon>
        <taxon>Spermatophyta</taxon>
        <taxon>Magnoliopsida</taxon>
        <taxon>Liliopsida</taxon>
        <taxon>Asparagales</taxon>
        <taxon>Iridaceae</taxon>
        <taxon>Iridoideae</taxon>
        <taxon>Irideae</taxon>
        <taxon>Iris</taxon>
    </lineage>
</organism>